<dbReference type="RefSeq" id="WP_285957907.1">
    <property type="nucleotide sequence ID" value="NZ_JASUZX010000001.1"/>
</dbReference>
<evidence type="ECO:0000313" key="2">
    <source>
        <dbReference type="Proteomes" id="UP001223084"/>
    </source>
</evidence>
<organism evidence="1 2">
    <name type="scientific">Heyndrickxia coagulans</name>
    <name type="common">Weizmannia coagulans</name>
    <dbReference type="NCBI Taxonomy" id="1398"/>
    <lineage>
        <taxon>Bacteria</taxon>
        <taxon>Bacillati</taxon>
        <taxon>Bacillota</taxon>
        <taxon>Bacilli</taxon>
        <taxon>Bacillales</taxon>
        <taxon>Bacillaceae</taxon>
        <taxon>Heyndrickxia</taxon>
    </lineage>
</organism>
<comment type="caution">
    <text evidence="1">The sequence shown here is derived from an EMBL/GenBank/DDBJ whole genome shotgun (WGS) entry which is preliminary data.</text>
</comment>
<gene>
    <name evidence="1" type="ORF">QN341_03595</name>
</gene>
<dbReference type="Proteomes" id="UP001223084">
    <property type="component" value="Unassembled WGS sequence"/>
</dbReference>
<protein>
    <submittedName>
        <fullName evidence="1">Uncharacterized protein</fullName>
    </submittedName>
</protein>
<name>A0AAW7CF86_HEYCO</name>
<dbReference type="AlphaFoldDB" id="A0AAW7CF86"/>
<reference evidence="1" key="1">
    <citation type="submission" date="2023-06" db="EMBL/GenBank/DDBJ databases">
        <title>Probiogenomic evaluation and L lactic producing Weizmannia coaggulans BKMTCR2-2 from tree bark.</title>
        <authorList>
            <person name="Mahittikon J."/>
            <person name="Tanasupawat S."/>
        </authorList>
    </citation>
    <scope>NUCLEOTIDE SEQUENCE</scope>
    <source>
        <strain evidence="1">BKMTCR2-2</strain>
    </source>
</reference>
<accession>A0AAW7CF86</accession>
<dbReference type="EMBL" id="JASUZX010000001">
    <property type="protein sequence ID" value="MDL5040170.1"/>
    <property type="molecule type" value="Genomic_DNA"/>
</dbReference>
<proteinExistence type="predicted"/>
<sequence length="79" mass="8719">MKKGFHKPVKESGFCLNPILKCTHGGLFVPLPNNQYNMEGMRAAEKAIQIAFDGLYIGLLADFSSGNKIENFKINESEG</sequence>
<evidence type="ECO:0000313" key="1">
    <source>
        <dbReference type="EMBL" id="MDL5040170.1"/>
    </source>
</evidence>